<protein>
    <submittedName>
        <fullName evidence="1">Uncharacterized protein</fullName>
    </submittedName>
</protein>
<name>A0AAJ8E3K4_ASPNG</name>
<reference evidence="1" key="1">
    <citation type="submission" date="2025-02" db="EMBL/GenBank/DDBJ databases">
        <authorList>
            <consortium name="NCBI Genome Project"/>
        </authorList>
    </citation>
    <scope>NUCLEOTIDE SEQUENCE</scope>
</reference>
<accession>A0AAJ8E3K4</accession>
<dbReference type="RefSeq" id="XP_059605599.1">
    <property type="nucleotide sequence ID" value="XM_059745003.1"/>
</dbReference>
<evidence type="ECO:0000313" key="1">
    <source>
        <dbReference type="RefSeq" id="XP_059605599.1"/>
    </source>
</evidence>
<dbReference type="KEGG" id="ang:An16g02790"/>
<sequence length="177" mass="19732">MAYLDIGGLESIHPRVEHAIRVPKAYVVISQLRYGTWHTVTAQLTLVGGMNMKLKAQQLDLRDLYCIETKCLLPGGFPMIAIYSEASPAQGILIERRDFLLDCFGHESIQKGGRVFEQYAASERHSGWERNPPIDPGTAPHLPVPKLFFFLSLRDRSSRSFGNDIVLASHVLDPDGG</sequence>
<dbReference type="AlphaFoldDB" id="A0AAJ8E3K4"/>
<organism evidence="1">
    <name type="scientific">Aspergillus niger</name>
    <dbReference type="NCBI Taxonomy" id="5061"/>
    <lineage>
        <taxon>Eukaryota</taxon>
        <taxon>Fungi</taxon>
        <taxon>Dikarya</taxon>
        <taxon>Ascomycota</taxon>
        <taxon>Pezizomycotina</taxon>
        <taxon>Eurotiomycetes</taxon>
        <taxon>Eurotiomycetidae</taxon>
        <taxon>Eurotiales</taxon>
        <taxon>Aspergillaceae</taxon>
        <taxon>Aspergillus</taxon>
        <taxon>Aspergillus subgen. Circumdati</taxon>
    </lineage>
</organism>
<proteinExistence type="predicted"/>
<dbReference type="GeneID" id="84593350"/>
<dbReference type="VEuPathDB" id="FungiDB:An16g02790"/>
<gene>
    <name evidence="1" type="ORF">An16g02790</name>
</gene>
<reference evidence="1" key="2">
    <citation type="submission" date="2025-08" db="UniProtKB">
        <authorList>
            <consortium name="RefSeq"/>
        </authorList>
    </citation>
    <scope>IDENTIFICATION</scope>
</reference>